<protein>
    <recommendedName>
        <fullName evidence="1">Putative restriction endonuclease domain-containing protein</fullName>
    </recommendedName>
</protein>
<reference evidence="2" key="1">
    <citation type="submission" date="2020-02" db="EMBL/GenBank/DDBJ databases">
        <authorList>
            <person name="Meier V. D."/>
        </authorList>
    </citation>
    <scope>NUCLEOTIDE SEQUENCE</scope>
    <source>
        <strain evidence="2">AVDCRST_MAG77</strain>
    </source>
</reference>
<evidence type="ECO:0000313" key="2">
    <source>
        <dbReference type="EMBL" id="CAA9245834.1"/>
    </source>
</evidence>
<dbReference type="EMBL" id="CADCTC010000115">
    <property type="protein sequence ID" value="CAA9245834.1"/>
    <property type="molecule type" value="Genomic_DNA"/>
</dbReference>
<proteinExistence type="predicted"/>
<sequence>MVTAVRTARTARNGRDHRPVWERRRLTLEEFLTLPEEKPALEYDDGEVTQKVSPRARHSALQGDFVEMVNRRNRRRKIARAFPELRFGYGGRSFVPDVSVLTWEHIPRTPEGGLADDLLMPPDIAVELVSLEQRVNALVRRCVRYVALGVRIALLIDPDDRSVIVFAPDAAPTALSGADEIELSSVLPGFKLTVNDLFKSLLVA</sequence>
<gene>
    <name evidence="2" type="ORF">AVDCRST_MAG77-1886</name>
</gene>
<dbReference type="InterPro" id="IPR011335">
    <property type="entry name" value="Restrct_endonuc-II-like"/>
</dbReference>
<dbReference type="PANTHER" id="PTHR34107">
    <property type="entry name" value="SLL0198 PROTEIN-RELATED"/>
    <property type="match status" value="1"/>
</dbReference>
<dbReference type="InterPro" id="IPR012296">
    <property type="entry name" value="Nuclease_put_TT1808"/>
</dbReference>
<dbReference type="AlphaFoldDB" id="A0A6J4I923"/>
<evidence type="ECO:0000259" key="1">
    <source>
        <dbReference type="Pfam" id="PF05685"/>
    </source>
</evidence>
<organism evidence="2">
    <name type="scientific">uncultured Chloroflexota bacterium</name>
    <dbReference type="NCBI Taxonomy" id="166587"/>
    <lineage>
        <taxon>Bacteria</taxon>
        <taxon>Bacillati</taxon>
        <taxon>Chloroflexota</taxon>
        <taxon>environmental samples</taxon>
    </lineage>
</organism>
<dbReference type="PANTHER" id="PTHR34107:SF1">
    <property type="entry name" value="SLL0198 PROTEIN"/>
    <property type="match status" value="1"/>
</dbReference>
<name>A0A6J4I923_9CHLR</name>
<dbReference type="Gene3D" id="3.90.1570.10">
    <property type="entry name" value="tt1808, chain A"/>
    <property type="match status" value="1"/>
</dbReference>
<dbReference type="Pfam" id="PF05685">
    <property type="entry name" value="Uma2"/>
    <property type="match status" value="1"/>
</dbReference>
<dbReference type="CDD" id="cd06260">
    <property type="entry name" value="DUF820-like"/>
    <property type="match status" value="1"/>
</dbReference>
<accession>A0A6J4I923</accession>
<feature type="domain" description="Putative restriction endonuclease" evidence="1">
    <location>
        <begin position="28"/>
        <end position="194"/>
    </location>
</feature>
<dbReference type="SUPFAM" id="SSF52980">
    <property type="entry name" value="Restriction endonuclease-like"/>
    <property type="match status" value="1"/>
</dbReference>
<dbReference type="InterPro" id="IPR008538">
    <property type="entry name" value="Uma2"/>
</dbReference>